<sequence>MAQNDQSQHGLSDEQLLRSAPFAEAWARLDYVWQSNRRCAVVIGPSGVGKSTLLARYGAQLEKNHVAVAQIAATGLAAYDMAAMLVEAWGGRLKPGQYPTIALADQLAVLTAERRAAVLLLDNADEMTMDSVNVVLQLLRAPAPEGAKLVVVLAAAEGSLRQIDRRILELCELRVDIEPWSVEETQDYVESTLLEQDEFPELDDAAIARIHALAEGSPRRVAQLLKLSLTAGAAQHLPQIDADTVEGLYGELGVL</sequence>
<dbReference type="AlphaFoldDB" id="A0A2S8G6X0"/>
<dbReference type="GO" id="GO:0016887">
    <property type="term" value="F:ATP hydrolysis activity"/>
    <property type="evidence" value="ECO:0007669"/>
    <property type="project" value="InterPro"/>
</dbReference>
<protein>
    <recommendedName>
        <fullName evidence="1">AAA+ ATPase domain-containing protein</fullName>
    </recommendedName>
</protein>
<name>A0A2S8G6X0_9BACT</name>
<gene>
    <name evidence="2" type="ORF">C5Y98_06120</name>
</gene>
<evidence type="ECO:0000313" key="3">
    <source>
        <dbReference type="Proteomes" id="UP000239388"/>
    </source>
</evidence>
<dbReference type="CDD" id="cd00009">
    <property type="entry name" value="AAA"/>
    <property type="match status" value="1"/>
</dbReference>
<dbReference type="RefSeq" id="WP_105352534.1">
    <property type="nucleotide sequence ID" value="NZ_PUIB01000009.1"/>
</dbReference>
<dbReference type="InterPro" id="IPR027417">
    <property type="entry name" value="P-loop_NTPase"/>
</dbReference>
<reference evidence="2 3" key="1">
    <citation type="submission" date="2018-02" db="EMBL/GenBank/DDBJ databases">
        <title>Comparative genomes isolates from brazilian mangrove.</title>
        <authorList>
            <person name="Araujo J.E."/>
            <person name="Taketani R.G."/>
            <person name="Silva M.C.P."/>
            <person name="Loureco M.V."/>
            <person name="Andreote F.D."/>
        </authorList>
    </citation>
    <scope>NUCLEOTIDE SEQUENCE [LARGE SCALE GENOMIC DNA]</scope>
    <source>
        <strain evidence="2 3">NAP PRIS-MGV</strain>
    </source>
</reference>
<dbReference type="Pfam" id="PF13401">
    <property type="entry name" value="AAA_22"/>
    <property type="match status" value="1"/>
</dbReference>
<comment type="caution">
    <text evidence="2">The sequence shown here is derived from an EMBL/GenBank/DDBJ whole genome shotgun (WGS) entry which is preliminary data.</text>
</comment>
<organism evidence="2 3">
    <name type="scientific">Blastopirellula marina</name>
    <dbReference type="NCBI Taxonomy" id="124"/>
    <lineage>
        <taxon>Bacteria</taxon>
        <taxon>Pseudomonadati</taxon>
        <taxon>Planctomycetota</taxon>
        <taxon>Planctomycetia</taxon>
        <taxon>Pirellulales</taxon>
        <taxon>Pirellulaceae</taxon>
        <taxon>Blastopirellula</taxon>
    </lineage>
</organism>
<evidence type="ECO:0000259" key="1">
    <source>
        <dbReference type="SMART" id="SM00382"/>
    </source>
</evidence>
<evidence type="ECO:0000313" key="2">
    <source>
        <dbReference type="EMBL" id="PQO40179.1"/>
    </source>
</evidence>
<dbReference type="Proteomes" id="UP000239388">
    <property type="component" value="Unassembled WGS sequence"/>
</dbReference>
<dbReference type="InterPro" id="IPR052026">
    <property type="entry name" value="ExeA_AAA_ATPase_DNA-bind"/>
</dbReference>
<dbReference type="OrthoDB" id="212294at2"/>
<proteinExistence type="predicted"/>
<dbReference type="EMBL" id="PUIB01000009">
    <property type="protein sequence ID" value="PQO40179.1"/>
    <property type="molecule type" value="Genomic_DNA"/>
</dbReference>
<accession>A0A2S8G6X0</accession>
<dbReference type="SUPFAM" id="SSF52540">
    <property type="entry name" value="P-loop containing nucleoside triphosphate hydrolases"/>
    <property type="match status" value="1"/>
</dbReference>
<dbReference type="InterPro" id="IPR003593">
    <property type="entry name" value="AAA+_ATPase"/>
</dbReference>
<dbReference type="Gene3D" id="3.40.50.300">
    <property type="entry name" value="P-loop containing nucleotide triphosphate hydrolases"/>
    <property type="match status" value="1"/>
</dbReference>
<dbReference type="InterPro" id="IPR049945">
    <property type="entry name" value="AAA_22"/>
</dbReference>
<feature type="domain" description="AAA+ ATPase" evidence="1">
    <location>
        <begin position="36"/>
        <end position="179"/>
    </location>
</feature>
<dbReference type="SMART" id="SM00382">
    <property type="entry name" value="AAA"/>
    <property type="match status" value="1"/>
</dbReference>
<dbReference type="PANTHER" id="PTHR35894">
    <property type="entry name" value="GENERAL SECRETION PATHWAY PROTEIN A-RELATED"/>
    <property type="match status" value="1"/>
</dbReference>
<dbReference type="PANTHER" id="PTHR35894:SF1">
    <property type="entry name" value="PHOSPHORIBULOKINASE _ URIDINE KINASE FAMILY"/>
    <property type="match status" value="1"/>
</dbReference>